<evidence type="ECO:0000256" key="1">
    <source>
        <dbReference type="SAM" id="MobiDB-lite"/>
    </source>
</evidence>
<feature type="region of interest" description="Disordered" evidence="1">
    <location>
        <begin position="128"/>
        <end position="172"/>
    </location>
</feature>
<proteinExistence type="predicted"/>
<feature type="compositionally biased region" description="Polar residues" evidence="1">
    <location>
        <begin position="42"/>
        <end position="51"/>
    </location>
</feature>
<evidence type="ECO:0000313" key="3">
    <source>
        <dbReference type="Proteomes" id="UP000277858"/>
    </source>
</evidence>
<protein>
    <submittedName>
        <fullName evidence="2">Uncharacterized protein</fullName>
    </submittedName>
</protein>
<sequence length="212" mass="22901">MTARRKHRKTIRCSAQQVNTTMTVPRSAPARTRAHSVKRPAPSSSEQSPTGPHSPRLSAATGIRRSMSAASASPITGCVARRQNSHPDRFQNGQRAGQPHPPPTASIINHSPTGLRSLLDQALLSTCERGGTEATSSETPHLREYRDRGRSRDRNPVHCSADDSASSARCRGRAVRLGDRPVYRGGLLWPLAAPGRMRGHGLPGSIAPLSRY</sequence>
<gene>
    <name evidence="2" type="ORF">NCTC13652_00792</name>
</gene>
<feature type="compositionally biased region" description="Basic and acidic residues" evidence="1">
    <location>
        <begin position="140"/>
        <end position="156"/>
    </location>
</feature>
<organism evidence="2 3">
    <name type="scientific">Acidipropionibacterium jensenii</name>
    <dbReference type="NCBI Taxonomy" id="1749"/>
    <lineage>
        <taxon>Bacteria</taxon>
        <taxon>Bacillati</taxon>
        <taxon>Actinomycetota</taxon>
        <taxon>Actinomycetes</taxon>
        <taxon>Propionibacteriales</taxon>
        <taxon>Propionibacteriaceae</taxon>
        <taxon>Acidipropionibacterium</taxon>
    </lineage>
</organism>
<accession>A0A448NXA8</accession>
<keyword evidence="3" id="KW-1185">Reference proteome</keyword>
<feature type="compositionally biased region" description="Basic residues" evidence="1">
    <location>
        <begin position="1"/>
        <end position="11"/>
    </location>
</feature>
<reference evidence="2 3" key="1">
    <citation type="submission" date="2018-12" db="EMBL/GenBank/DDBJ databases">
        <authorList>
            <consortium name="Pathogen Informatics"/>
        </authorList>
    </citation>
    <scope>NUCLEOTIDE SEQUENCE [LARGE SCALE GENOMIC DNA]</scope>
    <source>
        <strain evidence="2 3">NCTC13652</strain>
    </source>
</reference>
<feature type="compositionally biased region" description="Polar residues" evidence="1">
    <location>
        <begin position="13"/>
        <end position="24"/>
    </location>
</feature>
<evidence type="ECO:0000313" key="2">
    <source>
        <dbReference type="EMBL" id="VEI02613.1"/>
    </source>
</evidence>
<dbReference type="EMBL" id="LR134473">
    <property type="protein sequence ID" value="VEI02613.1"/>
    <property type="molecule type" value="Genomic_DNA"/>
</dbReference>
<dbReference type="AlphaFoldDB" id="A0A448NXA8"/>
<dbReference type="Proteomes" id="UP000277858">
    <property type="component" value="Chromosome"/>
</dbReference>
<feature type="region of interest" description="Disordered" evidence="1">
    <location>
        <begin position="1"/>
        <end position="111"/>
    </location>
</feature>
<name>A0A448NXA8_9ACTN</name>